<dbReference type="GO" id="GO:0008137">
    <property type="term" value="F:NADH dehydrogenase (ubiquinone) activity"/>
    <property type="evidence" value="ECO:0007669"/>
    <property type="project" value="UniProtKB-EC"/>
</dbReference>
<feature type="transmembrane region" description="Helical" evidence="18">
    <location>
        <begin position="302"/>
        <end position="320"/>
    </location>
</feature>
<evidence type="ECO:0000256" key="14">
    <source>
        <dbReference type="ARBA" id="ARBA00023075"/>
    </source>
</evidence>
<organism evidence="21">
    <name type="scientific">Peuceptyelus minutus</name>
    <dbReference type="NCBI Taxonomy" id="2040463"/>
    <lineage>
        <taxon>Eukaryota</taxon>
        <taxon>Metazoa</taxon>
        <taxon>Ecdysozoa</taxon>
        <taxon>Arthropoda</taxon>
        <taxon>Hexapoda</taxon>
        <taxon>Insecta</taxon>
        <taxon>Pterygota</taxon>
        <taxon>Neoptera</taxon>
        <taxon>Paraneoptera</taxon>
        <taxon>Hemiptera</taxon>
        <taxon>Auchenorrhyncha</taxon>
        <taxon>Cercopoidea</taxon>
        <taxon>Aphrophoridae</taxon>
        <taxon>Peuceptyelus</taxon>
    </lineage>
</organism>
<feature type="domain" description="NADH:quinone oxidoreductase/Mrp antiporter transmembrane" evidence="20">
    <location>
        <begin position="17"/>
        <end position="72"/>
    </location>
</feature>
<keyword evidence="14 18" id="KW-0830">Ubiquinone</keyword>
<feature type="transmembrane region" description="Helical" evidence="18">
    <location>
        <begin position="255"/>
        <end position="276"/>
    </location>
</feature>
<keyword evidence="10 18" id="KW-1278">Translocase</keyword>
<dbReference type="InterPro" id="IPR050175">
    <property type="entry name" value="Complex_I_Subunit_2"/>
</dbReference>
<evidence type="ECO:0000256" key="4">
    <source>
        <dbReference type="ARBA" id="ARBA00012944"/>
    </source>
</evidence>
<feature type="transmembrane region" description="Helical" evidence="18">
    <location>
        <begin position="26"/>
        <end position="46"/>
    </location>
</feature>
<evidence type="ECO:0000256" key="16">
    <source>
        <dbReference type="ARBA" id="ARBA00023136"/>
    </source>
</evidence>
<evidence type="ECO:0000256" key="2">
    <source>
        <dbReference type="ARBA" id="ARBA00004448"/>
    </source>
</evidence>
<evidence type="ECO:0000256" key="6">
    <source>
        <dbReference type="ARBA" id="ARBA00022448"/>
    </source>
</evidence>
<name>A0A343KGM5_9HEMI</name>
<keyword evidence="13 18" id="KW-0520">NAD</keyword>
<evidence type="ECO:0000256" key="9">
    <source>
        <dbReference type="ARBA" id="ARBA00022792"/>
    </source>
</evidence>
<evidence type="ECO:0000256" key="7">
    <source>
        <dbReference type="ARBA" id="ARBA00022660"/>
    </source>
</evidence>
<keyword evidence="16 18" id="KW-0472">Membrane</keyword>
<evidence type="ECO:0000256" key="1">
    <source>
        <dbReference type="ARBA" id="ARBA00003257"/>
    </source>
</evidence>
<dbReference type="PANTHER" id="PTHR46552">
    <property type="entry name" value="NADH-UBIQUINONE OXIDOREDUCTASE CHAIN 2"/>
    <property type="match status" value="1"/>
</dbReference>
<keyword evidence="11 18" id="KW-0249">Electron transport</keyword>
<reference evidence="21" key="1">
    <citation type="journal article" date="2017" name="Sci. Rep.">
        <title>Deep-level phylogeny of Cicadomorpha inferred from mitochondrial genomes sequenced by NGS.</title>
        <authorList>
            <person name="Song N."/>
            <person name="Cai W."/>
            <person name="Li H."/>
        </authorList>
    </citation>
    <scope>NUCLEOTIDE SEQUENCE</scope>
</reference>
<gene>
    <name evidence="21" type="primary">nad2</name>
</gene>
<keyword evidence="19" id="KW-0732">Signal</keyword>
<dbReference type="PRINTS" id="PR01436">
    <property type="entry name" value="NADHDHGNASE2"/>
</dbReference>
<dbReference type="GO" id="GO:0005743">
    <property type="term" value="C:mitochondrial inner membrane"/>
    <property type="evidence" value="ECO:0007669"/>
    <property type="project" value="UniProtKB-SubCell"/>
</dbReference>
<evidence type="ECO:0000256" key="17">
    <source>
        <dbReference type="ARBA" id="ARBA00049551"/>
    </source>
</evidence>
<evidence type="ECO:0000256" key="11">
    <source>
        <dbReference type="ARBA" id="ARBA00022982"/>
    </source>
</evidence>
<feature type="transmembrane region" description="Helical" evidence="18">
    <location>
        <begin position="175"/>
        <end position="202"/>
    </location>
</feature>
<sequence length="324" mass="37671">MLFIMMLLVSTLMSLSSNNWLGSWMGLEINLIVFIPLIHTSLNYYSSESSMKYFIIQSMSSSLLLLGIILMSLKFFDSLSYFIIMCGLMAKLGMAPFHMWLPSVMEGISWFNCMLLSTWQKFAVLMLISYVVNNLYIFLPVILSLMIGSIGGLNQSSMKKLMSYSSINNMGWITMSMLSSMFIWMNYFIIYSFMVLSLMILFNNNGINYLNQCFLVSFSSLNKYFISSLMFSLGGLPPLLGFMPKWMVIQSMIFSMNYFIVMLMILTSLLTLFYYIRISMKMILVNSIKFKWMQMNYCNQELTYFLCFSNLLGFILIIFLKSFY</sequence>
<geneLocation type="mitochondrion" evidence="21"/>
<dbReference type="EMBL" id="KY039134">
    <property type="protein sequence ID" value="ATF28617.1"/>
    <property type="molecule type" value="Genomic_DNA"/>
</dbReference>
<evidence type="ECO:0000256" key="19">
    <source>
        <dbReference type="SAM" id="SignalP"/>
    </source>
</evidence>
<keyword evidence="7 18" id="KW-0679">Respiratory chain</keyword>
<feature type="transmembrane region" description="Helical" evidence="18">
    <location>
        <begin position="135"/>
        <end position="154"/>
    </location>
</feature>
<feature type="transmembrane region" description="Helical" evidence="18">
    <location>
        <begin position="224"/>
        <end position="243"/>
    </location>
</feature>
<keyword evidence="15 18" id="KW-0496">Mitochondrion</keyword>
<evidence type="ECO:0000256" key="18">
    <source>
        <dbReference type="RuleBase" id="RU003403"/>
    </source>
</evidence>
<evidence type="ECO:0000256" key="5">
    <source>
        <dbReference type="ARBA" id="ARBA00021008"/>
    </source>
</evidence>
<dbReference type="GO" id="GO:0006120">
    <property type="term" value="P:mitochondrial electron transport, NADH to ubiquinone"/>
    <property type="evidence" value="ECO:0007669"/>
    <property type="project" value="InterPro"/>
</dbReference>
<protein>
    <recommendedName>
        <fullName evidence="5 18">NADH-ubiquinone oxidoreductase chain 2</fullName>
        <ecNumber evidence="4 18">7.1.1.2</ecNumber>
    </recommendedName>
</protein>
<comment type="similarity">
    <text evidence="3 18">Belongs to the complex I subunit 2 family.</text>
</comment>
<evidence type="ECO:0000256" key="8">
    <source>
        <dbReference type="ARBA" id="ARBA00022692"/>
    </source>
</evidence>
<evidence type="ECO:0000256" key="12">
    <source>
        <dbReference type="ARBA" id="ARBA00022989"/>
    </source>
</evidence>
<comment type="catalytic activity">
    <reaction evidence="17 18">
        <text>a ubiquinone + NADH + 5 H(+)(in) = a ubiquinol + NAD(+) + 4 H(+)(out)</text>
        <dbReference type="Rhea" id="RHEA:29091"/>
        <dbReference type="Rhea" id="RHEA-COMP:9565"/>
        <dbReference type="Rhea" id="RHEA-COMP:9566"/>
        <dbReference type="ChEBI" id="CHEBI:15378"/>
        <dbReference type="ChEBI" id="CHEBI:16389"/>
        <dbReference type="ChEBI" id="CHEBI:17976"/>
        <dbReference type="ChEBI" id="CHEBI:57540"/>
        <dbReference type="ChEBI" id="CHEBI:57945"/>
        <dbReference type="EC" id="7.1.1.2"/>
    </reaction>
</comment>
<dbReference type="AlphaFoldDB" id="A0A343KGM5"/>
<accession>A0A343KGM5</accession>
<comment type="function">
    <text evidence="1">Core subunit of the mitochondrial membrane respiratory chain NADH dehydrogenase (Complex I) that is believed to belong to the minimal assembly required for catalysis. Complex I functions in the transfer of electrons from NADH to the respiratory chain. The immediate electron acceptor for the enzyme is believed to be ubiquinone.</text>
</comment>
<dbReference type="Pfam" id="PF00361">
    <property type="entry name" value="Proton_antipo_M"/>
    <property type="match status" value="2"/>
</dbReference>
<keyword evidence="12 18" id="KW-1133">Transmembrane helix</keyword>
<keyword evidence="8 18" id="KW-0812">Transmembrane</keyword>
<keyword evidence="9 18" id="KW-0999">Mitochondrion inner membrane</keyword>
<evidence type="ECO:0000256" key="10">
    <source>
        <dbReference type="ARBA" id="ARBA00022967"/>
    </source>
</evidence>
<evidence type="ECO:0000256" key="3">
    <source>
        <dbReference type="ARBA" id="ARBA00007012"/>
    </source>
</evidence>
<keyword evidence="6" id="KW-0813">Transport</keyword>
<feature type="domain" description="NADH:quinone oxidoreductase/Mrp antiporter transmembrane" evidence="20">
    <location>
        <begin position="79"/>
        <end position="271"/>
    </location>
</feature>
<evidence type="ECO:0000256" key="15">
    <source>
        <dbReference type="ARBA" id="ARBA00023128"/>
    </source>
</evidence>
<feature type="transmembrane region" description="Helical" evidence="18">
    <location>
        <begin position="108"/>
        <end position="129"/>
    </location>
</feature>
<dbReference type="EC" id="7.1.1.2" evidence="4 18"/>
<evidence type="ECO:0000313" key="21">
    <source>
        <dbReference type="EMBL" id="ATF28617.1"/>
    </source>
</evidence>
<dbReference type="InterPro" id="IPR001750">
    <property type="entry name" value="ND/Mrp_TM"/>
</dbReference>
<evidence type="ECO:0000256" key="13">
    <source>
        <dbReference type="ARBA" id="ARBA00023027"/>
    </source>
</evidence>
<feature type="signal peptide" evidence="19">
    <location>
        <begin position="1"/>
        <end position="17"/>
    </location>
</feature>
<comment type="function">
    <text evidence="18">Core subunit of the mitochondrial membrane respiratory chain NADH dehydrogenase (Complex I) which catalyzes electron transfer from NADH through the respiratory chain, using ubiquinone as an electron acceptor. Essential for the catalytic activity and assembly of complex I.</text>
</comment>
<dbReference type="InterPro" id="IPR003917">
    <property type="entry name" value="NADH_UbQ_OxRdtase_chain2"/>
</dbReference>
<evidence type="ECO:0000259" key="20">
    <source>
        <dbReference type="Pfam" id="PF00361"/>
    </source>
</evidence>
<feature type="chain" id="PRO_5016839161" description="NADH-ubiquinone oxidoreductase chain 2" evidence="19">
    <location>
        <begin position="18"/>
        <end position="324"/>
    </location>
</feature>
<comment type="subcellular location">
    <subcellularLocation>
        <location evidence="2 18">Mitochondrion inner membrane</location>
        <topology evidence="2 18">Multi-pass membrane protein</topology>
    </subcellularLocation>
</comment>
<proteinExistence type="inferred from homology"/>
<dbReference type="PANTHER" id="PTHR46552:SF1">
    <property type="entry name" value="NADH-UBIQUINONE OXIDOREDUCTASE CHAIN 2"/>
    <property type="match status" value="1"/>
</dbReference>